<evidence type="ECO:0000259" key="2">
    <source>
        <dbReference type="Pfam" id="PF00326"/>
    </source>
</evidence>
<proteinExistence type="predicted"/>
<gene>
    <name evidence="4" type="ORF">H9Q13_12545</name>
</gene>
<evidence type="ECO:0000259" key="3">
    <source>
        <dbReference type="Pfam" id="PF00930"/>
    </source>
</evidence>
<feature type="domain" description="Peptidase S9 prolyl oligopeptidase catalytic" evidence="2">
    <location>
        <begin position="602"/>
        <end position="798"/>
    </location>
</feature>
<dbReference type="InterPro" id="IPR002469">
    <property type="entry name" value="Peptidase_S9B_N"/>
</dbReference>
<dbReference type="Gene3D" id="2.140.10.30">
    <property type="entry name" value="Dipeptidylpeptidase IV, N-terminal domain"/>
    <property type="match status" value="2"/>
</dbReference>
<dbReference type="Pfam" id="PF00930">
    <property type="entry name" value="DPPIV_N"/>
    <property type="match status" value="2"/>
</dbReference>
<dbReference type="InterPro" id="IPR050278">
    <property type="entry name" value="Serine_Prot_S9B/DPPIV"/>
</dbReference>
<evidence type="ECO:0000313" key="5">
    <source>
        <dbReference type="Proteomes" id="UP000625551"/>
    </source>
</evidence>
<evidence type="ECO:0000256" key="1">
    <source>
        <dbReference type="SAM" id="SignalP"/>
    </source>
</evidence>
<dbReference type="InterPro" id="IPR011659">
    <property type="entry name" value="WD40"/>
</dbReference>
<protein>
    <submittedName>
        <fullName evidence="4">Prolyl oligopeptidase family serine peptidase</fullName>
    </submittedName>
</protein>
<dbReference type="PANTHER" id="PTHR11731:SF193">
    <property type="entry name" value="DIPEPTIDYL PEPTIDASE 9"/>
    <property type="match status" value="1"/>
</dbReference>
<name>A0ABR7XI74_9BACT</name>
<dbReference type="InterPro" id="IPR001375">
    <property type="entry name" value="Peptidase_S9_cat"/>
</dbReference>
<dbReference type="RefSeq" id="WP_191184153.1">
    <property type="nucleotide sequence ID" value="NZ_JACXAJ010000006.1"/>
</dbReference>
<feature type="signal peptide" evidence="1">
    <location>
        <begin position="1"/>
        <end position="23"/>
    </location>
</feature>
<dbReference type="SUPFAM" id="SSF53474">
    <property type="entry name" value="alpha/beta-Hydrolases"/>
    <property type="match status" value="1"/>
</dbReference>
<dbReference type="Pfam" id="PF07676">
    <property type="entry name" value="PD40"/>
    <property type="match status" value="1"/>
</dbReference>
<dbReference type="SUPFAM" id="SSF82171">
    <property type="entry name" value="DPP6 N-terminal domain-like"/>
    <property type="match status" value="1"/>
</dbReference>
<feature type="chain" id="PRO_5046147242" evidence="1">
    <location>
        <begin position="24"/>
        <end position="799"/>
    </location>
</feature>
<comment type="caution">
    <text evidence="4">The sequence shown here is derived from an EMBL/GenBank/DDBJ whole genome shotgun (WGS) entry which is preliminary data.</text>
</comment>
<dbReference type="PANTHER" id="PTHR11731">
    <property type="entry name" value="PROTEASE FAMILY S9B,C DIPEPTIDYL-PEPTIDASE IV-RELATED"/>
    <property type="match status" value="1"/>
</dbReference>
<dbReference type="EMBL" id="JACXAJ010000006">
    <property type="protein sequence ID" value="MBD1397998.1"/>
    <property type="molecule type" value="Genomic_DNA"/>
</dbReference>
<dbReference type="Gene3D" id="3.40.50.1820">
    <property type="entry name" value="alpha/beta hydrolase"/>
    <property type="match status" value="1"/>
</dbReference>
<keyword evidence="1" id="KW-0732">Signal</keyword>
<accession>A0ABR7XI74</accession>
<keyword evidence="5" id="KW-1185">Reference proteome</keyword>
<feature type="domain" description="Dipeptidylpeptidase IV N-terminal" evidence="3">
    <location>
        <begin position="112"/>
        <end position="176"/>
    </location>
</feature>
<sequence>MLLKKRAVLLMSWLMLAGTTVQAQQDNTKLSVEKIMRDPTWIGTSPSNVFWSEDGKKIYFNWNPEANRKDSLYSVSADGKNIRKVSPQERRSLPSPFGRYNRAQTQKLFEKNGDIYLLDLKSGKTQQVTNTVERESSPSFTHDEKKVAYIKDGNLYLWTISSGQVAQLTDFKKGTKAGNGDAKDPQRDWLKEQQLALLQIVREREADKAAAQKQQKADSPSRPKEIYLGEKSVDNMVLSPDERHITYRLVTRPKNAKVAIVPDFVTSSGYTEDINTRTKVGDAQATYESFVYDIRRDTTYALQVKDLEGINDQPAYLLDTDTKASAAKEKAAKPAKQEMRSAVLFGPIWSDNGKHAVMVARATDNKDRWILKLDPATGKLTTLDRQRDEAWINGPGIGYGTGDIGWMPDNEHVWFQSEESGYSHLYTVNVSNGNKKALTSGKFEISGPQLSKDKKSWYFTANKVHPGEKHFYKMPLQGGELTQLTTGTGAHEVALSPDERTLAIRYSYSNKPWELYVQDNKKGAKAKQITESLTDEFKAYNWREPEVVSFKASDGVDVYARLYQPKNKVANGPAVIFVHGAGYLQNAHKWWSSYFREYMFHNFLADNGYTVLDIDYRGSAGYGRDVRTGIYRFMGGKDLSDHVDGAKMLADKYNVDPKRIGIYGGSYGGFITLMAMFTEPDVFAAGAALRSVTDWAHYNHGYTSNILNVPQLDSLAYAKSSPIYYAEGLKGALLICHGMVDTNVHFQDVVRLTQRLIELGKDNWELAVYPVEDHGFTEPASWTDEYKRIYKLFEENLKK</sequence>
<feature type="domain" description="Dipeptidylpeptidase IV N-terminal" evidence="3">
    <location>
        <begin position="330"/>
        <end position="513"/>
    </location>
</feature>
<dbReference type="Proteomes" id="UP000625551">
    <property type="component" value="Unassembled WGS sequence"/>
</dbReference>
<dbReference type="InterPro" id="IPR029058">
    <property type="entry name" value="AB_hydrolase_fold"/>
</dbReference>
<dbReference type="Pfam" id="PF00326">
    <property type="entry name" value="Peptidase_S9"/>
    <property type="match status" value="1"/>
</dbReference>
<reference evidence="4 5" key="1">
    <citation type="submission" date="2020-09" db="EMBL/GenBank/DDBJ databases">
        <title>Genome sequencing and assembly of Pontibacter sp.</title>
        <authorList>
            <person name="Chhetri G."/>
        </authorList>
    </citation>
    <scope>NUCLEOTIDE SEQUENCE [LARGE SCALE GENOMIC DNA]</scope>
    <source>
        <strain evidence="4 5">JH31</strain>
    </source>
</reference>
<evidence type="ECO:0000313" key="4">
    <source>
        <dbReference type="EMBL" id="MBD1397998.1"/>
    </source>
</evidence>
<organism evidence="4 5">
    <name type="scientific">Pontibacter aquaedesilientis</name>
    <dbReference type="NCBI Taxonomy" id="2766980"/>
    <lineage>
        <taxon>Bacteria</taxon>
        <taxon>Pseudomonadati</taxon>
        <taxon>Bacteroidota</taxon>
        <taxon>Cytophagia</taxon>
        <taxon>Cytophagales</taxon>
        <taxon>Hymenobacteraceae</taxon>
        <taxon>Pontibacter</taxon>
    </lineage>
</organism>